<reference evidence="10" key="1">
    <citation type="submission" date="2016-10" db="EMBL/GenBank/DDBJ databases">
        <authorList>
            <person name="Varghese N."/>
            <person name="Submissions S."/>
        </authorList>
    </citation>
    <scope>NUCLEOTIDE SEQUENCE [LARGE SCALE GENOMIC DNA]</scope>
    <source>
        <strain evidence="10">CGMCC 1.4250</strain>
    </source>
</reference>
<dbReference type="InterPro" id="IPR034202">
    <property type="entry name" value="Subtilisin_Carlsberg-like"/>
</dbReference>
<dbReference type="RefSeq" id="WP_091482248.1">
    <property type="nucleotide sequence ID" value="NZ_FOTR01000002.1"/>
</dbReference>
<evidence type="ECO:0000256" key="7">
    <source>
        <dbReference type="SAM" id="MobiDB-lite"/>
    </source>
</evidence>
<dbReference type="PANTHER" id="PTHR43399:SF4">
    <property type="entry name" value="CELL WALL-ASSOCIATED PROTEASE"/>
    <property type="match status" value="1"/>
</dbReference>
<keyword evidence="10" id="KW-1185">Reference proteome</keyword>
<evidence type="ECO:0000256" key="5">
    <source>
        <dbReference type="PROSITE-ProRule" id="PRU01240"/>
    </source>
</evidence>
<feature type="compositionally biased region" description="Basic and acidic residues" evidence="7">
    <location>
        <begin position="311"/>
        <end position="323"/>
    </location>
</feature>
<evidence type="ECO:0000256" key="2">
    <source>
        <dbReference type="ARBA" id="ARBA00022670"/>
    </source>
</evidence>
<keyword evidence="4 5" id="KW-0720">Serine protease</keyword>
<gene>
    <name evidence="9" type="ORF">SAMN04487943_102424</name>
</gene>
<feature type="active site" description="Charge relay system" evidence="5">
    <location>
        <position position="49"/>
    </location>
</feature>
<feature type="region of interest" description="Disordered" evidence="7">
    <location>
        <begin position="306"/>
        <end position="344"/>
    </location>
</feature>
<dbReference type="SUPFAM" id="SSF52743">
    <property type="entry name" value="Subtilisin-like"/>
    <property type="match status" value="1"/>
</dbReference>
<dbReference type="InterPro" id="IPR015500">
    <property type="entry name" value="Peptidase_S8_subtilisin-rel"/>
</dbReference>
<keyword evidence="3 5" id="KW-0378">Hydrolase</keyword>
<proteinExistence type="inferred from homology"/>
<dbReference type="GO" id="GO:0006508">
    <property type="term" value="P:proteolysis"/>
    <property type="evidence" value="ECO:0007669"/>
    <property type="project" value="UniProtKB-KW"/>
</dbReference>
<dbReference type="STRING" id="334253.SAMN04487943_102424"/>
<dbReference type="Gene3D" id="3.40.50.200">
    <property type="entry name" value="Peptidase S8/S53 domain"/>
    <property type="match status" value="1"/>
</dbReference>
<organism evidence="9 10">
    <name type="scientific">Gracilibacillus orientalis</name>
    <dbReference type="NCBI Taxonomy" id="334253"/>
    <lineage>
        <taxon>Bacteria</taxon>
        <taxon>Bacillati</taxon>
        <taxon>Bacillota</taxon>
        <taxon>Bacilli</taxon>
        <taxon>Bacillales</taxon>
        <taxon>Bacillaceae</taxon>
        <taxon>Gracilibacillus</taxon>
    </lineage>
</organism>
<dbReference type="InterPro" id="IPR051048">
    <property type="entry name" value="Peptidase_S8/S53_subtilisin"/>
</dbReference>
<evidence type="ECO:0000313" key="10">
    <source>
        <dbReference type="Proteomes" id="UP000198565"/>
    </source>
</evidence>
<dbReference type="EMBL" id="FOTR01000002">
    <property type="protein sequence ID" value="SFL60651.1"/>
    <property type="molecule type" value="Genomic_DNA"/>
</dbReference>
<evidence type="ECO:0000259" key="8">
    <source>
        <dbReference type="Pfam" id="PF00082"/>
    </source>
</evidence>
<dbReference type="InterPro" id="IPR023827">
    <property type="entry name" value="Peptidase_S8_Asp-AS"/>
</dbReference>
<evidence type="ECO:0000313" key="9">
    <source>
        <dbReference type="EMBL" id="SFL60651.1"/>
    </source>
</evidence>
<dbReference type="PANTHER" id="PTHR43399">
    <property type="entry name" value="SUBTILISIN-RELATED"/>
    <property type="match status" value="1"/>
</dbReference>
<name>A0A1I4J3D2_9BACI</name>
<keyword evidence="2 5" id="KW-0645">Protease</keyword>
<feature type="active site" description="Charge relay system" evidence="5">
    <location>
        <position position="86"/>
    </location>
</feature>
<dbReference type="InterPro" id="IPR022398">
    <property type="entry name" value="Peptidase_S8_His-AS"/>
</dbReference>
<dbReference type="CDD" id="cd07477">
    <property type="entry name" value="Peptidases_S8_Subtilisin_subset"/>
    <property type="match status" value="1"/>
</dbReference>
<comment type="similarity">
    <text evidence="1 5 6">Belongs to the peptidase S8 family.</text>
</comment>
<dbReference type="PROSITE" id="PS00137">
    <property type="entry name" value="SUBTILASE_HIS"/>
    <property type="match status" value="1"/>
</dbReference>
<evidence type="ECO:0000256" key="1">
    <source>
        <dbReference type="ARBA" id="ARBA00011073"/>
    </source>
</evidence>
<feature type="active site" description="Charge relay system" evidence="5">
    <location>
        <position position="250"/>
    </location>
</feature>
<dbReference type="InterPro" id="IPR023828">
    <property type="entry name" value="Peptidase_S8_Ser-AS"/>
</dbReference>
<protein>
    <submittedName>
        <fullName evidence="9">Major intracellular serine protease</fullName>
    </submittedName>
</protein>
<dbReference type="InterPro" id="IPR036852">
    <property type="entry name" value="Peptidase_S8/S53_dom_sf"/>
</dbReference>
<dbReference type="PROSITE" id="PS00136">
    <property type="entry name" value="SUBTILASE_ASP"/>
    <property type="match status" value="1"/>
</dbReference>
<sequence>MARVRLIPFKMEQQIDDTSEIPAGIEMMQAPKKWEKGYKGSDVVVAVIDTGCDRHHPDLRNRIMDGRNFTTENNSNPRNFSDQNGHGTHVAGTIAAVLNGRGVVGVAPEAKLLILKAFDAKGSGDYNGIIQAIQHAIKWRGRNGEKVRIISMSFGAKSDVPELHQVIRKAVANDILVVCAAGNEGDGDARTAERNYPGYYKEVVQVGAVDNEDNMAEFTNTNDEIDLVAPGVNVMSTYLNGKYAKLSGTSMATPHVSGAAAILIEQMEQEFERTLTEPEVYAQLIKSTSPLGYSKRVEGNGLITLTNEPVNRGHSDQLKEKQTSSKVKSNTTEGGGFVVSDAKV</sequence>
<evidence type="ECO:0000256" key="3">
    <source>
        <dbReference type="ARBA" id="ARBA00022801"/>
    </source>
</evidence>
<accession>A0A1I4J3D2</accession>
<dbReference type="InterPro" id="IPR000209">
    <property type="entry name" value="Peptidase_S8/S53_dom"/>
</dbReference>
<feature type="domain" description="Peptidase S8/S53" evidence="8">
    <location>
        <begin position="40"/>
        <end position="298"/>
    </location>
</feature>
<dbReference type="PROSITE" id="PS51892">
    <property type="entry name" value="SUBTILASE"/>
    <property type="match status" value="1"/>
</dbReference>
<dbReference type="Proteomes" id="UP000198565">
    <property type="component" value="Unassembled WGS sequence"/>
</dbReference>
<dbReference type="PROSITE" id="PS00138">
    <property type="entry name" value="SUBTILASE_SER"/>
    <property type="match status" value="1"/>
</dbReference>
<dbReference type="GO" id="GO:0004252">
    <property type="term" value="F:serine-type endopeptidase activity"/>
    <property type="evidence" value="ECO:0007669"/>
    <property type="project" value="UniProtKB-UniRule"/>
</dbReference>
<evidence type="ECO:0000256" key="6">
    <source>
        <dbReference type="RuleBase" id="RU003355"/>
    </source>
</evidence>
<dbReference type="Pfam" id="PF00082">
    <property type="entry name" value="Peptidase_S8"/>
    <property type="match status" value="1"/>
</dbReference>
<evidence type="ECO:0000256" key="4">
    <source>
        <dbReference type="ARBA" id="ARBA00022825"/>
    </source>
</evidence>
<dbReference type="AlphaFoldDB" id="A0A1I4J3D2"/>
<dbReference type="OrthoDB" id="9798386at2"/>
<dbReference type="PRINTS" id="PR00723">
    <property type="entry name" value="SUBTILISIN"/>
</dbReference>